<keyword evidence="3" id="KW-0143">Chaperone</keyword>
<dbReference type="InterPro" id="IPR027409">
    <property type="entry name" value="GroEL-like_apical_dom_sf"/>
</dbReference>
<evidence type="ECO:0000313" key="4">
    <source>
        <dbReference type="EMBL" id="PHT81478.1"/>
    </source>
</evidence>
<protein>
    <submittedName>
        <fullName evidence="4">Uncharacterized protein</fullName>
    </submittedName>
</protein>
<evidence type="ECO:0000256" key="2">
    <source>
        <dbReference type="ARBA" id="ARBA00022840"/>
    </source>
</evidence>
<dbReference type="GO" id="GO:0140662">
    <property type="term" value="F:ATP-dependent protein folding chaperone"/>
    <property type="evidence" value="ECO:0007669"/>
    <property type="project" value="InterPro"/>
</dbReference>
<keyword evidence="2" id="KW-0067">ATP-binding</keyword>
<dbReference type="Pfam" id="PF00118">
    <property type="entry name" value="Cpn60_TCP1"/>
    <property type="match status" value="1"/>
</dbReference>
<dbReference type="InterPro" id="IPR002423">
    <property type="entry name" value="Cpn60/GroEL/TCP-1"/>
</dbReference>
<proteinExistence type="predicted"/>
<reference evidence="4 5" key="2">
    <citation type="journal article" date="2017" name="Genome Biol.">
        <title>New reference genome sequences of hot pepper reveal the massive evolution of plant disease-resistance genes by retroduplication.</title>
        <authorList>
            <person name="Kim S."/>
            <person name="Park J."/>
            <person name="Yeom S.I."/>
            <person name="Kim Y.M."/>
            <person name="Seo E."/>
            <person name="Kim K.T."/>
            <person name="Kim M.S."/>
            <person name="Lee J.M."/>
            <person name="Cheong K."/>
            <person name="Shin H.S."/>
            <person name="Kim S.B."/>
            <person name="Han K."/>
            <person name="Lee J."/>
            <person name="Park M."/>
            <person name="Lee H.A."/>
            <person name="Lee H.Y."/>
            <person name="Lee Y."/>
            <person name="Oh S."/>
            <person name="Lee J.H."/>
            <person name="Choi E."/>
            <person name="Choi E."/>
            <person name="Lee S.E."/>
            <person name="Jeon J."/>
            <person name="Kim H."/>
            <person name="Choi G."/>
            <person name="Song H."/>
            <person name="Lee J."/>
            <person name="Lee S.C."/>
            <person name="Kwon J.K."/>
            <person name="Lee H.Y."/>
            <person name="Koo N."/>
            <person name="Hong Y."/>
            <person name="Kim R.W."/>
            <person name="Kang W.H."/>
            <person name="Huh J.H."/>
            <person name="Kang B.C."/>
            <person name="Yang T.J."/>
            <person name="Lee Y.H."/>
            <person name="Bennetzen J.L."/>
            <person name="Choi D."/>
        </authorList>
    </citation>
    <scope>NUCLEOTIDE SEQUENCE [LARGE SCALE GENOMIC DNA]</scope>
    <source>
        <strain evidence="5">cv. CM334</strain>
    </source>
</reference>
<name>A0A2G2ZHL1_CAPAN</name>
<dbReference type="Proteomes" id="UP000222542">
    <property type="component" value="Unassembled WGS sequence"/>
</dbReference>
<dbReference type="STRING" id="4072.A0A2G2ZHL1"/>
<dbReference type="SUPFAM" id="SSF52029">
    <property type="entry name" value="GroEL apical domain-like"/>
    <property type="match status" value="1"/>
</dbReference>
<comment type="caution">
    <text evidence="4">The sequence shown here is derived from an EMBL/GenBank/DDBJ whole genome shotgun (WGS) entry which is preliminary data.</text>
</comment>
<keyword evidence="1" id="KW-0547">Nucleotide-binding</keyword>
<dbReference type="GO" id="GO:0005524">
    <property type="term" value="F:ATP binding"/>
    <property type="evidence" value="ECO:0007669"/>
    <property type="project" value="UniProtKB-KW"/>
</dbReference>
<reference evidence="4 5" key="1">
    <citation type="journal article" date="2014" name="Nat. Genet.">
        <title>Genome sequence of the hot pepper provides insights into the evolution of pungency in Capsicum species.</title>
        <authorList>
            <person name="Kim S."/>
            <person name="Park M."/>
            <person name="Yeom S.I."/>
            <person name="Kim Y.M."/>
            <person name="Lee J.M."/>
            <person name="Lee H.A."/>
            <person name="Seo E."/>
            <person name="Choi J."/>
            <person name="Cheong K."/>
            <person name="Kim K.T."/>
            <person name="Jung K."/>
            <person name="Lee G.W."/>
            <person name="Oh S.K."/>
            <person name="Bae C."/>
            <person name="Kim S.B."/>
            <person name="Lee H.Y."/>
            <person name="Kim S.Y."/>
            <person name="Kim M.S."/>
            <person name="Kang B.C."/>
            <person name="Jo Y.D."/>
            <person name="Yang H.B."/>
            <person name="Jeong H.J."/>
            <person name="Kang W.H."/>
            <person name="Kwon J.K."/>
            <person name="Shin C."/>
            <person name="Lim J.Y."/>
            <person name="Park J.H."/>
            <person name="Huh J.H."/>
            <person name="Kim J.S."/>
            <person name="Kim B.D."/>
            <person name="Cohen O."/>
            <person name="Paran I."/>
            <person name="Suh M.C."/>
            <person name="Lee S.B."/>
            <person name="Kim Y.K."/>
            <person name="Shin Y."/>
            <person name="Noh S.J."/>
            <person name="Park J."/>
            <person name="Seo Y.S."/>
            <person name="Kwon S.Y."/>
            <person name="Kim H.A."/>
            <person name="Park J.M."/>
            <person name="Kim H.J."/>
            <person name="Choi S.B."/>
            <person name="Bosland P.W."/>
            <person name="Reeves G."/>
            <person name="Jo S.H."/>
            <person name="Lee B.W."/>
            <person name="Cho H.T."/>
            <person name="Choi H.S."/>
            <person name="Lee M.S."/>
            <person name="Yu Y."/>
            <person name="Do Choi Y."/>
            <person name="Park B.S."/>
            <person name="van Deynze A."/>
            <person name="Ashrafi H."/>
            <person name="Hill T."/>
            <person name="Kim W.T."/>
            <person name="Pai H.S."/>
            <person name="Ahn H.K."/>
            <person name="Yeam I."/>
            <person name="Giovannoni J.J."/>
            <person name="Rose J.K."/>
            <person name="Sorensen I."/>
            <person name="Lee S.J."/>
            <person name="Kim R.W."/>
            <person name="Choi I.Y."/>
            <person name="Choi B.S."/>
            <person name="Lim J.S."/>
            <person name="Lee Y.H."/>
            <person name="Choi D."/>
        </authorList>
    </citation>
    <scope>NUCLEOTIDE SEQUENCE [LARGE SCALE GENOMIC DNA]</scope>
    <source>
        <strain evidence="5">cv. CM334</strain>
    </source>
</reference>
<keyword evidence="5" id="KW-1185">Reference proteome</keyword>
<gene>
    <name evidence="4" type="ORF">T459_14493</name>
</gene>
<organism evidence="4 5">
    <name type="scientific">Capsicum annuum</name>
    <name type="common">Capsicum pepper</name>
    <dbReference type="NCBI Taxonomy" id="4072"/>
    <lineage>
        <taxon>Eukaryota</taxon>
        <taxon>Viridiplantae</taxon>
        <taxon>Streptophyta</taxon>
        <taxon>Embryophyta</taxon>
        <taxon>Tracheophyta</taxon>
        <taxon>Spermatophyta</taxon>
        <taxon>Magnoliopsida</taxon>
        <taxon>eudicotyledons</taxon>
        <taxon>Gunneridae</taxon>
        <taxon>Pentapetalae</taxon>
        <taxon>asterids</taxon>
        <taxon>lamiids</taxon>
        <taxon>Solanales</taxon>
        <taxon>Solanaceae</taxon>
        <taxon>Solanoideae</taxon>
        <taxon>Capsiceae</taxon>
        <taxon>Capsicum</taxon>
    </lineage>
</organism>
<dbReference type="AlphaFoldDB" id="A0A2G2ZHL1"/>
<dbReference type="Gramene" id="PHT81478">
    <property type="protein sequence ID" value="PHT81478"/>
    <property type="gene ID" value="T459_14493"/>
</dbReference>
<dbReference type="PANTHER" id="PTHR11353">
    <property type="entry name" value="CHAPERONIN"/>
    <property type="match status" value="1"/>
</dbReference>
<evidence type="ECO:0000313" key="5">
    <source>
        <dbReference type="Proteomes" id="UP000222542"/>
    </source>
</evidence>
<accession>A0A2G2ZHL1</accession>
<sequence length="82" mass="9579">MHRSLPTVRWVNCVELELIAIATGGRIFPRFQELTSKKLGWDGLVQEKSFRITKDRMIYIEHCVNSRVVTIFIRGMFLELAI</sequence>
<dbReference type="EMBL" id="AYRZ02000005">
    <property type="protein sequence ID" value="PHT81478.1"/>
    <property type="molecule type" value="Genomic_DNA"/>
</dbReference>
<evidence type="ECO:0000256" key="3">
    <source>
        <dbReference type="ARBA" id="ARBA00023186"/>
    </source>
</evidence>
<evidence type="ECO:0000256" key="1">
    <source>
        <dbReference type="ARBA" id="ARBA00022741"/>
    </source>
</evidence>
<dbReference type="InterPro" id="IPR017998">
    <property type="entry name" value="Chaperone_TCP-1"/>
</dbReference>
<dbReference type="Gene3D" id="3.50.7.10">
    <property type="entry name" value="GroEL"/>
    <property type="match status" value="1"/>
</dbReference>
<dbReference type="OMA" id="CANSRVV"/>